<dbReference type="Proteomes" id="UP000711996">
    <property type="component" value="Unassembled WGS sequence"/>
</dbReference>
<feature type="compositionally biased region" description="Polar residues" evidence="1">
    <location>
        <begin position="54"/>
        <end position="63"/>
    </location>
</feature>
<evidence type="ECO:0000313" key="2">
    <source>
        <dbReference type="EMBL" id="KAF4848152.1"/>
    </source>
</evidence>
<proteinExistence type="predicted"/>
<dbReference type="AlphaFoldDB" id="A0A9P5BRU4"/>
<dbReference type="EMBL" id="QPMT01000056">
    <property type="protein sequence ID" value="KAF4848152.1"/>
    <property type="molecule type" value="Genomic_DNA"/>
</dbReference>
<gene>
    <name evidence="2" type="ORF">CGCSCA2_v012505</name>
</gene>
<name>A0A9P5BRU4_COLSI</name>
<evidence type="ECO:0000313" key="3">
    <source>
        <dbReference type="Proteomes" id="UP000711996"/>
    </source>
</evidence>
<reference evidence="2" key="1">
    <citation type="submission" date="2019-06" db="EMBL/GenBank/DDBJ databases">
        <authorList>
            <person name="Gan P."/>
            <person name="Shirasu K."/>
        </authorList>
    </citation>
    <scope>NUCLEOTIDE SEQUENCE [LARGE SCALE GENOMIC DNA]</scope>
    <source>
        <strain evidence="2">CAD2</strain>
    </source>
</reference>
<evidence type="ECO:0000256" key="1">
    <source>
        <dbReference type="SAM" id="MobiDB-lite"/>
    </source>
</evidence>
<comment type="caution">
    <text evidence="2">The sequence shown here is derived from an EMBL/GenBank/DDBJ whole genome shotgun (WGS) entry which is preliminary data.</text>
</comment>
<organism evidence="2 3">
    <name type="scientific">Colletotrichum siamense</name>
    <name type="common">Anthracnose fungus</name>
    <dbReference type="NCBI Taxonomy" id="690259"/>
    <lineage>
        <taxon>Eukaryota</taxon>
        <taxon>Fungi</taxon>
        <taxon>Dikarya</taxon>
        <taxon>Ascomycota</taxon>
        <taxon>Pezizomycotina</taxon>
        <taxon>Sordariomycetes</taxon>
        <taxon>Hypocreomycetidae</taxon>
        <taxon>Glomerellales</taxon>
        <taxon>Glomerellaceae</taxon>
        <taxon>Colletotrichum</taxon>
        <taxon>Colletotrichum gloeosporioides species complex</taxon>
    </lineage>
</organism>
<accession>A0A9P5BRU4</accession>
<sequence length="85" mass="9271">MWDGGDLAFGRAQDTYPGLREPAKATPGVESRAEARVRSSFRPPGEVPEALPTRQPQSKSQQMGGFWDETVRQTDARLRVIGGGT</sequence>
<keyword evidence="3" id="KW-1185">Reference proteome</keyword>
<feature type="region of interest" description="Disordered" evidence="1">
    <location>
        <begin position="1"/>
        <end position="71"/>
    </location>
</feature>
<protein>
    <submittedName>
        <fullName evidence="2">Uncharacterized protein</fullName>
    </submittedName>
</protein>
<dbReference type="OrthoDB" id="10293216at2759"/>